<dbReference type="OrthoDB" id="200187at2759"/>
<keyword evidence="9" id="KW-0811">Translocation</keyword>
<evidence type="ECO:0000256" key="9">
    <source>
        <dbReference type="ARBA" id="ARBA00023010"/>
    </source>
</evidence>
<feature type="transmembrane region" description="Helical" evidence="12">
    <location>
        <begin position="123"/>
        <end position="141"/>
    </location>
</feature>
<keyword evidence="5 12" id="KW-0812">Transmembrane</keyword>
<sequence length="277" mass="30372">MDQQAAAPSDLRHVAQFLRNGSTGMRLRVGVLNGKKVDYFKGSSAMKALRSPAYARLPGVPTVTNDDEARTVLHAILTFAFFLRVERGAPSGSATSPRRLKLISEQKWEAPEFYAWFYEGSQWTTYAGSACTVALMLIGLMHPLWPPVMKKAAYYLGLGSLGILAALLVTIVLRLALYAITSVIASPGVWLFPRLLAEVGVVESFTPLWSLDVPKPRRKLPSSSSLSKKAKGKQKERTDIDSDVLSPAEMSSGSRPSSPLYDVQEQPIDLEEDIFGQ</sequence>
<evidence type="ECO:0000313" key="14">
    <source>
        <dbReference type="Proteomes" id="UP000054007"/>
    </source>
</evidence>
<keyword evidence="4" id="KW-0813">Transport</keyword>
<gene>
    <name evidence="13" type="ORF">CYLTODRAFT_492097</name>
</gene>
<dbReference type="InterPro" id="IPR004728">
    <property type="entry name" value="Sec62"/>
</dbReference>
<evidence type="ECO:0000256" key="5">
    <source>
        <dbReference type="ARBA" id="ARBA00022692"/>
    </source>
</evidence>
<evidence type="ECO:0000256" key="6">
    <source>
        <dbReference type="ARBA" id="ARBA00022824"/>
    </source>
</evidence>
<dbReference type="Pfam" id="PF03839">
    <property type="entry name" value="Sec62"/>
    <property type="match status" value="1"/>
</dbReference>
<keyword evidence="8 12" id="KW-1133">Transmembrane helix</keyword>
<keyword evidence="6" id="KW-0256">Endoplasmic reticulum</keyword>
<evidence type="ECO:0000256" key="2">
    <source>
        <dbReference type="ARBA" id="ARBA00010604"/>
    </source>
</evidence>
<protein>
    <recommendedName>
        <fullName evidence="3">Translocation protein SEC62</fullName>
    </recommendedName>
</protein>
<evidence type="ECO:0000256" key="7">
    <source>
        <dbReference type="ARBA" id="ARBA00022927"/>
    </source>
</evidence>
<dbReference type="PANTHER" id="PTHR12443">
    <property type="entry name" value="TRANSLOCATION PROTEIN SEC62"/>
    <property type="match status" value="1"/>
</dbReference>
<evidence type="ECO:0000313" key="13">
    <source>
        <dbReference type="EMBL" id="KIY65690.1"/>
    </source>
</evidence>
<dbReference type="STRING" id="1314674.A0A0D7B674"/>
<dbReference type="PANTHER" id="PTHR12443:SF9">
    <property type="entry name" value="TRANSLOCATION PROTEIN SEC62"/>
    <property type="match status" value="1"/>
</dbReference>
<dbReference type="GO" id="GO:0031204">
    <property type="term" value="P:post-translational protein targeting to membrane, translocation"/>
    <property type="evidence" value="ECO:0007669"/>
    <property type="project" value="TreeGrafter"/>
</dbReference>
<comment type="subcellular location">
    <subcellularLocation>
        <location evidence="1">Endoplasmic reticulum membrane</location>
        <topology evidence="1">Multi-pass membrane protein</topology>
    </subcellularLocation>
</comment>
<evidence type="ECO:0000256" key="11">
    <source>
        <dbReference type="SAM" id="MobiDB-lite"/>
    </source>
</evidence>
<reference evidence="13 14" key="1">
    <citation type="journal article" date="2015" name="Fungal Genet. Biol.">
        <title>Evolution of novel wood decay mechanisms in Agaricales revealed by the genome sequences of Fistulina hepatica and Cylindrobasidium torrendii.</title>
        <authorList>
            <person name="Floudas D."/>
            <person name="Held B.W."/>
            <person name="Riley R."/>
            <person name="Nagy L.G."/>
            <person name="Koehler G."/>
            <person name="Ransdell A.S."/>
            <person name="Younus H."/>
            <person name="Chow J."/>
            <person name="Chiniquy J."/>
            <person name="Lipzen A."/>
            <person name="Tritt A."/>
            <person name="Sun H."/>
            <person name="Haridas S."/>
            <person name="LaButti K."/>
            <person name="Ohm R.A."/>
            <person name="Kues U."/>
            <person name="Blanchette R.A."/>
            <person name="Grigoriev I.V."/>
            <person name="Minto R.E."/>
            <person name="Hibbett D.S."/>
        </authorList>
    </citation>
    <scope>NUCLEOTIDE SEQUENCE [LARGE SCALE GENOMIC DNA]</scope>
    <source>
        <strain evidence="13 14">FP15055 ss-10</strain>
    </source>
</reference>
<evidence type="ECO:0000256" key="10">
    <source>
        <dbReference type="ARBA" id="ARBA00023136"/>
    </source>
</evidence>
<keyword evidence="10 12" id="KW-0472">Membrane</keyword>
<accession>A0A0D7B674</accession>
<dbReference type="Proteomes" id="UP000054007">
    <property type="component" value="Unassembled WGS sequence"/>
</dbReference>
<dbReference type="GO" id="GO:0005789">
    <property type="term" value="C:endoplasmic reticulum membrane"/>
    <property type="evidence" value="ECO:0007669"/>
    <property type="project" value="UniProtKB-SubCell"/>
</dbReference>
<evidence type="ECO:0000256" key="12">
    <source>
        <dbReference type="SAM" id="Phobius"/>
    </source>
</evidence>
<dbReference type="EMBL" id="KN880580">
    <property type="protein sequence ID" value="KIY65690.1"/>
    <property type="molecule type" value="Genomic_DNA"/>
</dbReference>
<evidence type="ECO:0000256" key="8">
    <source>
        <dbReference type="ARBA" id="ARBA00022989"/>
    </source>
</evidence>
<keyword evidence="14" id="KW-1185">Reference proteome</keyword>
<keyword evidence="7" id="KW-0653">Protein transport</keyword>
<name>A0A0D7B674_9AGAR</name>
<feature type="region of interest" description="Disordered" evidence="11">
    <location>
        <begin position="216"/>
        <end position="277"/>
    </location>
</feature>
<evidence type="ECO:0000256" key="1">
    <source>
        <dbReference type="ARBA" id="ARBA00004477"/>
    </source>
</evidence>
<feature type="compositionally biased region" description="Acidic residues" evidence="11">
    <location>
        <begin position="268"/>
        <end position="277"/>
    </location>
</feature>
<evidence type="ECO:0000256" key="4">
    <source>
        <dbReference type="ARBA" id="ARBA00022448"/>
    </source>
</evidence>
<feature type="transmembrane region" description="Helical" evidence="12">
    <location>
        <begin position="153"/>
        <end position="180"/>
    </location>
</feature>
<comment type="similarity">
    <text evidence="2">Belongs to the SEC62 family.</text>
</comment>
<organism evidence="13 14">
    <name type="scientific">Cylindrobasidium torrendii FP15055 ss-10</name>
    <dbReference type="NCBI Taxonomy" id="1314674"/>
    <lineage>
        <taxon>Eukaryota</taxon>
        <taxon>Fungi</taxon>
        <taxon>Dikarya</taxon>
        <taxon>Basidiomycota</taxon>
        <taxon>Agaricomycotina</taxon>
        <taxon>Agaricomycetes</taxon>
        <taxon>Agaricomycetidae</taxon>
        <taxon>Agaricales</taxon>
        <taxon>Marasmiineae</taxon>
        <taxon>Physalacriaceae</taxon>
        <taxon>Cylindrobasidium</taxon>
    </lineage>
</organism>
<dbReference type="AlphaFoldDB" id="A0A0D7B674"/>
<proteinExistence type="inferred from homology"/>
<evidence type="ECO:0000256" key="3">
    <source>
        <dbReference type="ARBA" id="ARBA00021257"/>
    </source>
</evidence>